<feature type="transmembrane region" description="Helical" evidence="1">
    <location>
        <begin position="164"/>
        <end position="180"/>
    </location>
</feature>
<evidence type="ECO:0008006" key="4">
    <source>
        <dbReference type="Google" id="ProtNLM"/>
    </source>
</evidence>
<organism evidence="2 3">
    <name type="scientific">Cohnella silvisoli</name>
    <dbReference type="NCBI Taxonomy" id="2873699"/>
    <lineage>
        <taxon>Bacteria</taxon>
        <taxon>Bacillati</taxon>
        <taxon>Bacillota</taxon>
        <taxon>Bacilli</taxon>
        <taxon>Bacillales</taxon>
        <taxon>Paenibacillaceae</taxon>
        <taxon>Cohnella</taxon>
    </lineage>
</organism>
<dbReference type="RefSeq" id="WP_232186646.1">
    <property type="nucleotide sequence ID" value="NZ_JAIOAP010000009.1"/>
</dbReference>
<name>A0ABV1KVY9_9BACL</name>
<proteinExistence type="predicted"/>
<keyword evidence="1" id="KW-1133">Transmembrane helix</keyword>
<feature type="transmembrane region" description="Helical" evidence="1">
    <location>
        <begin position="332"/>
        <end position="349"/>
    </location>
</feature>
<keyword evidence="3" id="KW-1185">Reference proteome</keyword>
<feature type="transmembrane region" description="Helical" evidence="1">
    <location>
        <begin position="29"/>
        <end position="45"/>
    </location>
</feature>
<evidence type="ECO:0000313" key="2">
    <source>
        <dbReference type="EMBL" id="MEQ4484265.1"/>
    </source>
</evidence>
<feature type="transmembrane region" description="Helical" evidence="1">
    <location>
        <begin position="142"/>
        <end position="158"/>
    </location>
</feature>
<evidence type="ECO:0000313" key="3">
    <source>
        <dbReference type="Proteomes" id="UP001493487"/>
    </source>
</evidence>
<feature type="transmembrane region" description="Helical" evidence="1">
    <location>
        <begin position="75"/>
        <end position="92"/>
    </location>
</feature>
<feature type="transmembrane region" description="Helical" evidence="1">
    <location>
        <begin position="112"/>
        <end position="130"/>
    </location>
</feature>
<protein>
    <recommendedName>
        <fullName evidence="4">Oligosaccharide repeat unit polymerase</fullName>
    </recommendedName>
</protein>
<dbReference type="EMBL" id="JASKHM010000010">
    <property type="protein sequence ID" value="MEQ4484265.1"/>
    <property type="molecule type" value="Genomic_DNA"/>
</dbReference>
<sequence>MFFFLAPVIQLESSPFFPNSLPIEPNDMIKANGVILLWNIVYLVLRTRRKINPDEAVIRSNEQNGLHLINNKVRALYFLAAILMFLITFAQFKFDFFFGNVDYAAKVSNKSILLLVNICFQGTVFANWVFSFDNWKRQKGMASFLNIGVSSIIFVYQISPFNTNRFYIGLCIIMIVYLFFHKKVSPSKFVGVIFVGLLVIFPLLNNFRNGLKEVEIPSLYHLMLDQLTELHFDAYSNLIATFHYVEANGLAYGYQMLGVLLFFVPRNIWPGKPLSSGEAVGDFISTRFEMDFSNISNPIPSEFFINFGWFGVILGAFLVARMVNKLESDTLMNRYTHALIAGYLFIIYRGDLMNAFAYCFGTFVIMVLVPNLLSKLSKKQLYLPPIGKLNNG</sequence>
<comment type="caution">
    <text evidence="2">The sequence shown here is derived from an EMBL/GenBank/DDBJ whole genome shotgun (WGS) entry which is preliminary data.</text>
</comment>
<keyword evidence="1" id="KW-0472">Membrane</keyword>
<gene>
    <name evidence="2" type="ORF">QJS35_17855</name>
</gene>
<evidence type="ECO:0000256" key="1">
    <source>
        <dbReference type="SAM" id="Phobius"/>
    </source>
</evidence>
<accession>A0ABV1KVY9</accession>
<feature type="transmembrane region" description="Helical" evidence="1">
    <location>
        <begin position="355"/>
        <end position="373"/>
    </location>
</feature>
<feature type="transmembrane region" description="Helical" evidence="1">
    <location>
        <begin position="187"/>
        <end position="204"/>
    </location>
</feature>
<reference evidence="2 3" key="1">
    <citation type="journal article" date="2023" name="Genome Announc.">
        <title>Pan-Genome Analyses of the Genus Cohnella and Proposal of the Novel Species Cohnella silvisoli sp. nov., Isolated from Forest Soil.</title>
        <authorList>
            <person name="Wang C."/>
            <person name="Mao L."/>
            <person name="Bao G."/>
            <person name="Zhu H."/>
        </authorList>
    </citation>
    <scope>NUCLEOTIDE SEQUENCE [LARGE SCALE GENOMIC DNA]</scope>
    <source>
        <strain evidence="2 3">NL03-T5-1</strain>
    </source>
</reference>
<keyword evidence="1" id="KW-0812">Transmembrane</keyword>
<feature type="transmembrane region" description="Helical" evidence="1">
    <location>
        <begin position="303"/>
        <end position="320"/>
    </location>
</feature>
<dbReference type="Proteomes" id="UP001493487">
    <property type="component" value="Unassembled WGS sequence"/>
</dbReference>